<dbReference type="RefSeq" id="WP_379047935.1">
    <property type="nucleotide sequence ID" value="NZ_JBHSKW010000069.1"/>
</dbReference>
<dbReference type="PANTHER" id="PTHR30432">
    <property type="entry name" value="TRANSCRIPTIONAL REGULATOR MODE"/>
    <property type="match status" value="1"/>
</dbReference>
<sequence>MKIKSKIWIEANNGILLSEGRVQLLKKIDETSSLNKASKALNISYQKAWRLIDDVSKSAKEPVIATKIGGAKGGGTSLTPYGKSLINIFETINKDCWNFLDEQLKKHAL</sequence>
<dbReference type="InterPro" id="IPR036388">
    <property type="entry name" value="WH-like_DNA-bd_sf"/>
</dbReference>
<proteinExistence type="predicted"/>
<accession>A0ABW5TUJ2</accession>
<name>A0ABW5TUJ2_9SPHI</name>
<dbReference type="Gene3D" id="1.10.10.10">
    <property type="entry name" value="Winged helix-like DNA-binding domain superfamily/Winged helix DNA-binding domain"/>
    <property type="match status" value="1"/>
</dbReference>
<dbReference type="EMBL" id="JBHULV010000050">
    <property type="protein sequence ID" value="MFD2732941.1"/>
    <property type="molecule type" value="Genomic_DNA"/>
</dbReference>
<comment type="caution">
    <text evidence="1">The sequence shown here is derived from an EMBL/GenBank/DDBJ whole genome shotgun (WGS) entry which is preliminary data.</text>
</comment>
<gene>
    <name evidence="1" type="ORF">ACFSSE_14620</name>
</gene>
<dbReference type="InterPro" id="IPR051815">
    <property type="entry name" value="Molybdate_resp_trans_reg"/>
</dbReference>
<organism evidence="1 2">
    <name type="scientific">Pedobacter alpinus</name>
    <dbReference type="NCBI Taxonomy" id="1590643"/>
    <lineage>
        <taxon>Bacteria</taxon>
        <taxon>Pseudomonadati</taxon>
        <taxon>Bacteroidota</taxon>
        <taxon>Sphingobacteriia</taxon>
        <taxon>Sphingobacteriales</taxon>
        <taxon>Sphingobacteriaceae</taxon>
        <taxon>Pedobacter</taxon>
    </lineage>
</organism>
<keyword evidence="2" id="KW-1185">Reference proteome</keyword>
<dbReference type="InterPro" id="IPR036390">
    <property type="entry name" value="WH_DNA-bd_sf"/>
</dbReference>
<protein>
    <submittedName>
        <fullName evidence="1">Winged helix-turn-helix domain-containing protein</fullName>
    </submittedName>
</protein>
<reference evidence="2" key="1">
    <citation type="journal article" date="2019" name="Int. J. Syst. Evol. Microbiol.">
        <title>The Global Catalogue of Microorganisms (GCM) 10K type strain sequencing project: providing services to taxonomists for standard genome sequencing and annotation.</title>
        <authorList>
            <consortium name="The Broad Institute Genomics Platform"/>
            <consortium name="The Broad Institute Genome Sequencing Center for Infectious Disease"/>
            <person name="Wu L."/>
            <person name="Ma J."/>
        </authorList>
    </citation>
    <scope>NUCLEOTIDE SEQUENCE [LARGE SCALE GENOMIC DNA]</scope>
    <source>
        <strain evidence="2">KCTC 42456</strain>
    </source>
</reference>
<dbReference type="SUPFAM" id="SSF46785">
    <property type="entry name" value="Winged helix' DNA-binding domain"/>
    <property type="match status" value="1"/>
</dbReference>
<evidence type="ECO:0000313" key="1">
    <source>
        <dbReference type="EMBL" id="MFD2732941.1"/>
    </source>
</evidence>
<dbReference type="PANTHER" id="PTHR30432:SF1">
    <property type="entry name" value="DNA-BINDING TRANSCRIPTIONAL DUAL REGULATOR MODE"/>
    <property type="match status" value="1"/>
</dbReference>
<dbReference type="Proteomes" id="UP001597546">
    <property type="component" value="Unassembled WGS sequence"/>
</dbReference>
<evidence type="ECO:0000313" key="2">
    <source>
        <dbReference type="Proteomes" id="UP001597546"/>
    </source>
</evidence>